<dbReference type="AlphaFoldDB" id="A0A7X0WFP0"/>
<evidence type="ECO:0000259" key="1">
    <source>
        <dbReference type="Pfam" id="PF07969"/>
    </source>
</evidence>
<proteinExistence type="predicted"/>
<dbReference type="GO" id="GO:0016814">
    <property type="term" value="F:hydrolase activity, acting on carbon-nitrogen (but not peptide) bonds, in cyclic amidines"/>
    <property type="evidence" value="ECO:0007669"/>
    <property type="project" value="TreeGrafter"/>
</dbReference>
<dbReference type="Gene3D" id="3.20.20.140">
    <property type="entry name" value="Metal-dependent hydrolases"/>
    <property type="match status" value="1"/>
</dbReference>
<dbReference type="PANTHER" id="PTHR32027">
    <property type="entry name" value="CYTOSINE DEAMINASE"/>
    <property type="match status" value="1"/>
</dbReference>
<dbReference type="InterPro" id="IPR052349">
    <property type="entry name" value="Metallo-hydrolase_Enzymes"/>
</dbReference>
<dbReference type="Proteomes" id="UP000532866">
    <property type="component" value="Unassembled WGS sequence"/>
</dbReference>
<dbReference type="PANTHER" id="PTHR32027:SF9">
    <property type="entry name" value="BLL3847 PROTEIN"/>
    <property type="match status" value="1"/>
</dbReference>
<protein>
    <submittedName>
        <fullName evidence="2">Amidohydrolase family protein</fullName>
    </submittedName>
</protein>
<reference evidence="2 3" key="1">
    <citation type="submission" date="2020-03" db="EMBL/GenBank/DDBJ databases">
        <title>Soil Listeria distribution.</title>
        <authorList>
            <person name="Liao J."/>
            <person name="Wiedmann M."/>
        </authorList>
    </citation>
    <scope>NUCLEOTIDE SEQUENCE [LARGE SCALE GENOMIC DNA]</scope>
    <source>
        <strain evidence="2 3">FSL L7-1833</strain>
    </source>
</reference>
<name>A0A7X0WFP0_9LIST</name>
<keyword evidence="2" id="KW-0378">Hydrolase</keyword>
<dbReference type="InterPro" id="IPR013108">
    <property type="entry name" value="Amidohydro_3"/>
</dbReference>
<dbReference type="SUPFAM" id="SSF51556">
    <property type="entry name" value="Metallo-dependent hydrolases"/>
    <property type="match status" value="1"/>
</dbReference>
<dbReference type="SUPFAM" id="SSF51338">
    <property type="entry name" value="Composite domain of metallo-dependent hydrolases"/>
    <property type="match status" value="1"/>
</dbReference>
<evidence type="ECO:0000313" key="3">
    <source>
        <dbReference type="Proteomes" id="UP000532866"/>
    </source>
</evidence>
<accession>A0A7X0WFP0</accession>
<dbReference type="NCBIfam" id="NF005312">
    <property type="entry name" value="PRK06846.1"/>
    <property type="match status" value="1"/>
</dbReference>
<dbReference type="Pfam" id="PF07969">
    <property type="entry name" value="Amidohydro_3"/>
    <property type="match status" value="1"/>
</dbReference>
<dbReference type="InterPro" id="IPR011059">
    <property type="entry name" value="Metal-dep_hydrolase_composite"/>
</dbReference>
<evidence type="ECO:0000313" key="2">
    <source>
        <dbReference type="EMBL" id="MBC1332982.1"/>
    </source>
</evidence>
<dbReference type="CDD" id="cd01293">
    <property type="entry name" value="Bact_CD"/>
    <property type="match status" value="1"/>
</dbReference>
<dbReference type="Gene3D" id="2.30.40.10">
    <property type="entry name" value="Urease, subunit C, domain 1"/>
    <property type="match status" value="1"/>
</dbReference>
<comment type="caution">
    <text evidence="2">The sequence shown here is derived from an EMBL/GenBank/DDBJ whole genome shotgun (WGS) entry which is preliminary data.</text>
</comment>
<organism evidence="2 3">
    <name type="scientific">Listeria booriae</name>
    <dbReference type="NCBI Taxonomy" id="1552123"/>
    <lineage>
        <taxon>Bacteria</taxon>
        <taxon>Bacillati</taxon>
        <taxon>Bacillota</taxon>
        <taxon>Bacilli</taxon>
        <taxon>Bacillales</taxon>
        <taxon>Listeriaceae</taxon>
        <taxon>Listeria</taxon>
    </lineage>
</organism>
<gene>
    <name evidence="2" type="ORF">HB759_13610</name>
</gene>
<dbReference type="EMBL" id="JAAROL010000005">
    <property type="protein sequence ID" value="MBC1332982.1"/>
    <property type="molecule type" value="Genomic_DNA"/>
</dbReference>
<feature type="domain" description="Amidohydrolase 3" evidence="1">
    <location>
        <begin position="166"/>
        <end position="403"/>
    </location>
</feature>
<dbReference type="InterPro" id="IPR032466">
    <property type="entry name" value="Metal_Hydrolase"/>
</dbReference>
<sequence>MLMEYWLSNARLETGFVWDDGRVVGTETDLFDLFVRDGKIVKIQAAGTTDKANLPVKNADGYLVVPSFVEKHIHLDKTKLGAPWSAVTPVNSIVERFTLETDELAALPVGMADRARKLIDIELRNGATMFRSHIDVHPRAGLKYLETIQEVLQGYSGKLESELVAFPQHGLLRSDSVALVREALRNGATLIGGVDPGNVDGDVERSLETMFELAVAENAGVDIHVHDRGDIGKATFWKLLELVKESRLQGRVAVSHAFALGDFDGAEKAELFGELATERVAIVTSVPIGGQMPPINDLEEAGVTVHVGCDNVYDCWSPYGNADLLERIGRLGEITGRVTEDRLAQTLGLITNGVTPLDRKGNQVWPKVGDDANFVLVDASCTAELVARRSTRKATIFRGNVVAGEL</sequence>